<reference evidence="1 2" key="1">
    <citation type="submission" date="2020-08" db="EMBL/GenBank/DDBJ databases">
        <title>A Genomic Blueprint of the Chicken Gut Microbiome.</title>
        <authorList>
            <person name="Gilroy R."/>
            <person name="Ravi A."/>
            <person name="Getino M."/>
            <person name="Pursley I."/>
            <person name="Horton D.L."/>
            <person name="Alikhan N.-F."/>
            <person name="Baker D."/>
            <person name="Gharbi K."/>
            <person name="Hall N."/>
            <person name="Watson M."/>
            <person name="Adriaenssens E.M."/>
            <person name="Foster-Nyarko E."/>
            <person name="Jarju S."/>
            <person name="Secka A."/>
            <person name="Antonio M."/>
            <person name="Oren A."/>
            <person name="Chaudhuri R."/>
            <person name="La Ragione R.M."/>
            <person name="Hildebrand F."/>
            <person name="Pallen M.J."/>
        </authorList>
    </citation>
    <scope>NUCLEOTIDE SEQUENCE [LARGE SCALE GENOMIC DNA]</scope>
    <source>
        <strain evidence="1 2">Sa2YVA2</strain>
    </source>
</reference>
<comment type="caution">
    <text evidence="1">The sequence shown here is derived from an EMBL/GenBank/DDBJ whole genome shotgun (WGS) entry which is preliminary data.</text>
</comment>
<keyword evidence="2" id="KW-1185">Reference proteome</keyword>
<protein>
    <submittedName>
        <fullName evidence="1">DNA-packaging protein</fullName>
    </submittedName>
</protein>
<evidence type="ECO:0000313" key="2">
    <source>
        <dbReference type="Proteomes" id="UP000626786"/>
    </source>
</evidence>
<accession>A0ABR8U8Q1</accession>
<dbReference type="Pfam" id="PF24829">
    <property type="entry name" value="Phage_connect_2"/>
    <property type="match status" value="1"/>
</dbReference>
<proteinExistence type="predicted"/>
<dbReference type="InterPro" id="IPR056951">
    <property type="entry name" value="Phage_connect_2"/>
</dbReference>
<gene>
    <name evidence="1" type="ORF">H9649_07465</name>
</gene>
<evidence type="ECO:0000313" key="1">
    <source>
        <dbReference type="EMBL" id="MBD7984412.1"/>
    </source>
</evidence>
<name>A0ABR8U8Q1_9BACL</name>
<organism evidence="1 2">
    <name type="scientific">Sporosarcina quadrami</name>
    <dbReference type="NCBI Taxonomy" id="2762234"/>
    <lineage>
        <taxon>Bacteria</taxon>
        <taxon>Bacillati</taxon>
        <taxon>Bacillota</taxon>
        <taxon>Bacilli</taxon>
        <taxon>Bacillales</taxon>
        <taxon>Caryophanaceae</taxon>
        <taxon>Sporosarcina</taxon>
    </lineage>
</organism>
<dbReference type="Proteomes" id="UP000626786">
    <property type="component" value="Unassembled WGS sequence"/>
</dbReference>
<dbReference type="RefSeq" id="WP_191694102.1">
    <property type="nucleotide sequence ID" value="NZ_JACSQN010000005.1"/>
</dbReference>
<dbReference type="EMBL" id="JACSQN010000005">
    <property type="protein sequence ID" value="MBD7984412.1"/>
    <property type="molecule type" value="Genomic_DNA"/>
</dbReference>
<sequence>MLESVKGALRVTSSDPVIVLEITDLIAGARMELIQAGVSIVNAANDEDPLIRRAIILYAKAHYGLDGPNAERFAESFESLKNHLSQAGDYRELV</sequence>